<dbReference type="SUPFAM" id="SSF117281">
    <property type="entry name" value="Kelch motif"/>
    <property type="match status" value="1"/>
</dbReference>
<dbReference type="Gene3D" id="2.120.10.80">
    <property type="entry name" value="Kelch-type beta propeller"/>
    <property type="match status" value="1"/>
</dbReference>
<dbReference type="PANTHER" id="PTHR46344">
    <property type="entry name" value="OS02G0202900 PROTEIN"/>
    <property type="match status" value="1"/>
</dbReference>
<dbReference type="InterPro" id="IPR037293">
    <property type="entry name" value="Gal_Oxidase_central_sf"/>
</dbReference>
<accession>A0A3A8KD45</accession>
<dbReference type="AlphaFoldDB" id="A0A3A8KD45"/>
<dbReference type="SMART" id="SM00612">
    <property type="entry name" value="Kelch"/>
    <property type="match status" value="5"/>
</dbReference>
<dbReference type="Pfam" id="PF01344">
    <property type="entry name" value="Kelch_1"/>
    <property type="match status" value="2"/>
</dbReference>
<keyword evidence="2" id="KW-0677">Repeat</keyword>
<gene>
    <name evidence="3" type="ORF">D7X32_07800</name>
</gene>
<evidence type="ECO:0008006" key="5">
    <source>
        <dbReference type="Google" id="ProtNLM"/>
    </source>
</evidence>
<dbReference type="Proteomes" id="UP000268313">
    <property type="component" value="Unassembled WGS sequence"/>
</dbReference>
<name>A0A3A8KD45_9BACT</name>
<dbReference type="InterPro" id="IPR015915">
    <property type="entry name" value="Kelch-typ_b-propeller"/>
</dbReference>
<dbReference type="InterPro" id="IPR011043">
    <property type="entry name" value="Gal_Oxase/kelch_b-propeller"/>
</dbReference>
<evidence type="ECO:0000313" key="3">
    <source>
        <dbReference type="EMBL" id="RKH05466.1"/>
    </source>
</evidence>
<keyword evidence="4" id="KW-1185">Reference proteome</keyword>
<evidence type="ECO:0000313" key="4">
    <source>
        <dbReference type="Proteomes" id="UP000268313"/>
    </source>
</evidence>
<evidence type="ECO:0000256" key="2">
    <source>
        <dbReference type="ARBA" id="ARBA00022737"/>
    </source>
</evidence>
<dbReference type="Gene3D" id="2.130.10.80">
    <property type="entry name" value="Galactose oxidase/kelch, beta-propeller"/>
    <property type="match status" value="2"/>
</dbReference>
<dbReference type="PANTHER" id="PTHR46344:SF27">
    <property type="entry name" value="KELCH REPEAT SUPERFAMILY PROTEIN"/>
    <property type="match status" value="1"/>
</dbReference>
<dbReference type="SUPFAM" id="SSF50965">
    <property type="entry name" value="Galactose oxidase, central domain"/>
    <property type="match status" value="1"/>
</dbReference>
<protein>
    <recommendedName>
        <fullName evidence="5">Kelch-like protein</fullName>
    </recommendedName>
</protein>
<comment type="caution">
    <text evidence="3">The sequence shown here is derived from an EMBL/GenBank/DDBJ whole genome shotgun (WGS) entry which is preliminary data.</text>
</comment>
<dbReference type="EMBL" id="RAWE01000018">
    <property type="protein sequence ID" value="RKH05466.1"/>
    <property type="molecule type" value="Genomic_DNA"/>
</dbReference>
<proteinExistence type="predicted"/>
<reference evidence="4" key="1">
    <citation type="submission" date="2018-09" db="EMBL/GenBank/DDBJ databases">
        <authorList>
            <person name="Livingstone P.G."/>
            <person name="Whitworth D.E."/>
        </authorList>
    </citation>
    <scope>NUCLEOTIDE SEQUENCE [LARGE SCALE GENOMIC DNA]</scope>
    <source>
        <strain evidence="4">CA043D</strain>
    </source>
</reference>
<organism evidence="3 4">
    <name type="scientific">Corallococcus carmarthensis</name>
    <dbReference type="NCBI Taxonomy" id="2316728"/>
    <lineage>
        <taxon>Bacteria</taxon>
        <taxon>Pseudomonadati</taxon>
        <taxon>Myxococcota</taxon>
        <taxon>Myxococcia</taxon>
        <taxon>Myxococcales</taxon>
        <taxon>Cystobacterineae</taxon>
        <taxon>Myxococcaceae</taxon>
        <taxon>Corallococcus</taxon>
    </lineage>
</organism>
<evidence type="ECO:0000256" key="1">
    <source>
        <dbReference type="ARBA" id="ARBA00022441"/>
    </source>
</evidence>
<dbReference type="InterPro" id="IPR006652">
    <property type="entry name" value="Kelch_1"/>
</dbReference>
<keyword evidence="1" id="KW-0880">Kelch repeat</keyword>
<sequence>MFMFHERNPDVACNGREPISREPHMRTTWMSLAVVPLLLCFACSPESELPEEDLVSSQSSALVVSGGSLLSARYQHTATLLGNGKVLVAGGGTPSGSYTTTELYDPATATSVAGPSMLTARRAHTATLLQDGTVLVVGGINSSVLASAERYDPVTNTWSAAAPLPRISYGHSATLLTDGRVLVVGGVSYVTSTYVYTPSTNTWAATGSLNAGMMGQAAVRLADGRVLVAGGGNSTTSSSNHAEIWSPSTGAWTTVASMNTGRNGHTLQLLASGLALVTGYATAAELYDPAANTWTNTGATAVQHFTAPSVTRPDGTILMAGGSYNTMQVELFSPTTNTWSTVGTLAQSRVEHPTVALANGRVLFLGGTTYNAQGNMQALASIEVFDASATCTPTTCAAQGKTCGTISNGCGGTLTCGTCGTGQACSANNVCVAASCTHNVCTSGTSLNKDCNSCTFSVCNRDPYCCTTSWDSICVSEANSWCVITQPGCVVSQ</sequence>